<reference evidence="2" key="1">
    <citation type="journal article" date="2023" name="Front. Plant Sci.">
        <title>Chromosomal-level genome assembly of Melastoma candidum provides insights into trichome evolution.</title>
        <authorList>
            <person name="Zhong Y."/>
            <person name="Wu W."/>
            <person name="Sun C."/>
            <person name="Zou P."/>
            <person name="Liu Y."/>
            <person name="Dai S."/>
            <person name="Zhou R."/>
        </authorList>
    </citation>
    <scope>NUCLEOTIDE SEQUENCE [LARGE SCALE GENOMIC DNA]</scope>
</reference>
<dbReference type="Proteomes" id="UP001057402">
    <property type="component" value="Chromosome 2"/>
</dbReference>
<gene>
    <name evidence="1" type="ORF">MLD38_004995</name>
</gene>
<organism evidence="1 2">
    <name type="scientific">Melastoma candidum</name>
    <dbReference type="NCBI Taxonomy" id="119954"/>
    <lineage>
        <taxon>Eukaryota</taxon>
        <taxon>Viridiplantae</taxon>
        <taxon>Streptophyta</taxon>
        <taxon>Embryophyta</taxon>
        <taxon>Tracheophyta</taxon>
        <taxon>Spermatophyta</taxon>
        <taxon>Magnoliopsida</taxon>
        <taxon>eudicotyledons</taxon>
        <taxon>Gunneridae</taxon>
        <taxon>Pentapetalae</taxon>
        <taxon>rosids</taxon>
        <taxon>malvids</taxon>
        <taxon>Myrtales</taxon>
        <taxon>Melastomataceae</taxon>
        <taxon>Melastomatoideae</taxon>
        <taxon>Melastomateae</taxon>
        <taxon>Melastoma</taxon>
    </lineage>
</organism>
<name>A0ACB9S7H3_9MYRT</name>
<accession>A0ACB9S7H3</accession>
<protein>
    <submittedName>
        <fullName evidence="1">Uncharacterized protein</fullName>
    </submittedName>
</protein>
<sequence>MLQLLLALAFSAVPLTLYVPPIRSLNLFVETMEGLIRQTSLMALRAYPRIRLACSRILASFHIRTALFDSVSRGDDAL</sequence>
<comment type="caution">
    <text evidence="1">The sequence shown here is derived from an EMBL/GenBank/DDBJ whole genome shotgun (WGS) entry which is preliminary data.</text>
</comment>
<evidence type="ECO:0000313" key="1">
    <source>
        <dbReference type="EMBL" id="KAI4387145.1"/>
    </source>
</evidence>
<evidence type="ECO:0000313" key="2">
    <source>
        <dbReference type="Proteomes" id="UP001057402"/>
    </source>
</evidence>
<dbReference type="EMBL" id="CM042881">
    <property type="protein sequence ID" value="KAI4387145.1"/>
    <property type="molecule type" value="Genomic_DNA"/>
</dbReference>
<keyword evidence="2" id="KW-1185">Reference proteome</keyword>
<proteinExistence type="predicted"/>